<organism evidence="1 2">
    <name type="scientific">Clostridium butyricum</name>
    <dbReference type="NCBI Taxonomy" id="1492"/>
    <lineage>
        <taxon>Bacteria</taxon>
        <taxon>Bacillati</taxon>
        <taxon>Bacillota</taxon>
        <taxon>Clostridia</taxon>
        <taxon>Eubacteriales</taxon>
        <taxon>Clostridiaceae</taxon>
        <taxon>Clostridium</taxon>
    </lineage>
</organism>
<dbReference type="Proteomes" id="UP000321089">
    <property type="component" value="Unassembled WGS sequence"/>
</dbReference>
<evidence type="ECO:0000313" key="1">
    <source>
        <dbReference type="EMBL" id="GEQ22493.1"/>
    </source>
</evidence>
<reference evidence="1 2" key="1">
    <citation type="submission" date="2019-07" db="EMBL/GenBank/DDBJ databases">
        <title>Whole genome shotgun sequence of Clostridium butyricum NBRC 3858.</title>
        <authorList>
            <person name="Hosoyama A."/>
            <person name="Uohara A."/>
            <person name="Ohji S."/>
            <person name="Ichikawa N."/>
        </authorList>
    </citation>
    <scope>NUCLEOTIDE SEQUENCE [LARGE SCALE GENOMIC DNA]</scope>
    <source>
        <strain evidence="1 2">NBRC 3858</strain>
    </source>
</reference>
<dbReference type="RefSeq" id="WP_146868923.1">
    <property type="nucleotide sequence ID" value="NZ_BKBC01000049.1"/>
</dbReference>
<comment type="caution">
    <text evidence="1">The sequence shown here is derived from an EMBL/GenBank/DDBJ whole genome shotgun (WGS) entry which is preliminary data.</text>
</comment>
<dbReference type="EMBL" id="BKBC01000049">
    <property type="protein sequence ID" value="GEQ22493.1"/>
    <property type="molecule type" value="Genomic_DNA"/>
</dbReference>
<gene>
    <name evidence="1" type="ORF">CBU02nite_29990</name>
</gene>
<proteinExistence type="predicted"/>
<accession>A0A512TQW1</accession>
<evidence type="ECO:0000313" key="2">
    <source>
        <dbReference type="Proteomes" id="UP000321089"/>
    </source>
</evidence>
<dbReference type="AlphaFoldDB" id="A0A512TQW1"/>
<protein>
    <submittedName>
        <fullName evidence="1">Uncharacterized protein</fullName>
    </submittedName>
</protein>
<sequence>MKKTEILERIHAREVKNAVFSIISVNGKVISDANKLRLNKSETGKGIGELYTYEIDSIGDIESSKEFMSGILGKYFNIKVEDGDPEVSHNNVITIEKCQMIEIENRIHDFRMIIYKFQYDVANRKDELIKEDTINEYSK</sequence>
<name>A0A512TQW1_CLOBU</name>